<name>A0A0B2P4T6_GLYSO</name>
<dbReference type="InterPro" id="IPR027417">
    <property type="entry name" value="P-loop_NTPase"/>
</dbReference>
<evidence type="ECO:0000256" key="2">
    <source>
        <dbReference type="ARBA" id="ARBA00022448"/>
    </source>
</evidence>
<organism evidence="8">
    <name type="scientific">Glycine soja</name>
    <name type="common">Wild soybean</name>
    <dbReference type="NCBI Taxonomy" id="3848"/>
    <lineage>
        <taxon>Eukaryota</taxon>
        <taxon>Viridiplantae</taxon>
        <taxon>Streptophyta</taxon>
        <taxon>Embryophyta</taxon>
        <taxon>Tracheophyta</taxon>
        <taxon>Spermatophyta</taxon>
        <taxon>Magnoliopsida</taxon>
        <taxon>eudicotyledons</taxon>
        <taxon>Gunneridae</taxon>
        <taxon>Pentapetalae</taxon>
        <taxon>rosids</taxon>
        <taxon>fabids</taxon>
        <taxon>Fabales</taxon>
        <taxon>Fabaceae</taxon>
        <taxon>Papilionoideae</taxon>
        <taxon>50 kb inversion clade</taxon>
        <taxon>NPAAA clade</taxon>
        <taxon>indigoferoid/millettioid clade</taxon>
        <taxon>Phaseoleae</taxon>
        <taxon>Glycine</taxon>
        <taxon>Glycine subgen. Soja</taxon>
    </lineage>
</organism>
<gene>
    <name evidence="8" type="ORF">glysoja_048559</name>
</gene>
<protein>
    <submittedName>
        <fullName evidence="8">ABC transporter G family member 31</fullName>
        <ecNumber evidence="8">3.6.3.29</ecNumber>
    </submittedName>
</protein>
<comment type="subcellular location">
    <subcellularLocation>
        <location evidence="1">Membrane</location>
        <topology evidence="1">Multi-pass membrane protein</topology>
    </subcellularLocation>
</comment>
<dbReference type="GO" id="GO:0140359">
    <property type="term" value="F:ABC-type transporter activity"/>
    <property type="evidence" value="ECO:0007669"/>
    <property type="project" value="InterPro"/>
</dbReference>
<feature type="domain" description="ABC-2 type transporter transmembrane" evidence="7">
    <location>
        <begin position="63"/>
        <end position="171"/>
    </location>
</feature>
<keyword evidence="5 6" id="KW-0472">Membrane</keyword>
<dbReference type="GO" id="GO:0005886">
    <property type="term" value="C:plasma membrane"/>
    <property type="evidence" value="ECO:0007669"/>
    <property type="project" value="UniProtKB-ARBA"/>
</dbReference>
<dbReference type="Proteomes" id="UP000053555">
    <property type="component" value="Unassembled WGS sequence"/>
</dbReference>
<feature type="transmembrane region" description="Helical" evidence="6">
    <location>
        <begin position="78"/>
        <end position="107"/>
    </location>
</feature>
<evidence type="ECO:0000259" key="7">
    <source>
        <dbReference type="Pfam" id="PF01061"/>
    </source>
</evidence>
<keyword evidence="4 6" id="KW-1133">Transmembrane helix</keyword>
<dbReference type="GO" id="GO:0016787">
    <property type="term" value="F:hydrolase activity"/>
    <property type="evidence" value="ECO:0007669"/>
    <property type="project" value="UniProtKB-KW"/>
</dbReference>
<evidence type="ECO:0000256" key="1">
    <source>
        <dbReference type="ARBA" id="ARBA00004141"/>
    </source>
</evidence>
<dbReference type="Pfam" id="PF01061">
    <property type="entry name" value="ABC2_membrane"/>
    <property type="match status" value="1"/>
</dbReference>
<evidence type="ECO:0000256" key="4">
    <source>
        <dbReference type="ARBA" id="ARBA00022989"/>
    </source>
</evidence>
<accession>A0A0B2P4T6</accession>
<proteinExistence type="predicted"/>
<evidence type="ECO:0000313" key="8">
    <source>
        <dbReference type="EMBL" id="KHN04246.1"/>
    </source>
</evidence>
<feature type="transmembrane region" description="Helical" evidence="6">
    <location>
        <begin position="119"/>
        <end position="138"/>
    </location>
</feature>
<evidence type="ECO:0000256" key="3">
    <source>
        <dbReference type="ARBA" id="ARBA00022692"/>
    </source>
</evidence>
<sequence>MIVGARKALFMDEILTGLDSSTTFQIVKCIRNFVHQMDAAVLMALLQPAPETFNLFDDLLLLLPVVYKQRGNLFYPRWAWSLATWILGVPYSIVESVIWSCIVYYSVGFAPAPGRFFRYMFLPLMIHQMALGLLRFMASLARNMVIANTFGSAALMIIFLLGGFIIPKGLLVVTSYLWTKRNFSQ</sequence>
<dbReference type="PANTHER" id="PTHR19241">
    <property type="entry name" value="ATP-BINDING CASSETTE TRANSPORTER"/>
    <property type="match status" value="1"/>
</dbReference>
<keyword evidence="3 6" id="KW-0812">Transmembrane</keyword>
<reference evidence="8" key="1">
    <citation type="submission" date="2014-07" db="EMBL/GenBank/DDBJ databases">
        <title>Identification of a novel salt tolerance gene in wild soybean by whole-genome sequencing.</title>
        <authorList>
            <person name="Lam H.-M."/>
            <person name="Qi X."/>
            <person name="Li M.-W."/>
            <person name="Liu X."/>
            <person name="Xie M."/>
            <person name="Ni M."/>
            <person name="Xu X."/>
        </authorList>
    </citation>
    <scope>NUCLEOTIDE SEQUENCE [LARGE SCALE GENOMIC DNA]</scope>
    <source>
        <tissue evidence="8">Root</tissue>
    </source>
</reference>
<dbReference type="EC" id="3.6.3.29" evidence="8"/>
<keyword evidence="2" id="KW-0813">Transport</keyword>
<dbReference type="Gene3D" id="3.40.50.300">
    <property type="entry name" value="P-loop containing nucleotide triphosphate hydrolases"/>
    <property type="match status" value="1"/>
</dbReference>
<keyword evidence="8" id="KW-0378">Hydrolase</keyword>
<feature type="transmembrane region" description="Helical" evidence="6">
    <location>
        <begin position="150"/>
        <end position="178"/>
    </location>
</feature>
<evidence type="ECO:0000256" key="6">
    <source>
        <dbReference type="SAM" id="Phobius"/>
    </source>
</evidence>
<evidence type="ECO:0000256" key="5">
    <source>
        <dbReference type="ARBA" id="ARBA00023136"/>
    </source>
</evidence>
<dbReference type="AlphaFoldDB" id="A0A0B2P4T6"/>
<dbReference type="InterPro" id="IPR013525">
    <property type="entry name" value="ABC2_TM"/>
</dbReference>
<dbReference type="EMBL" id="KN669390">
    <property type="protein sequence ID" value="KHN04246.1"/>
    <property type="molecule type" value="Genomic_DNA"/>
</dbReference>